<feature type="domain" description="Bromo" evidence="4">
    <location>
        <begin position="212"/>
        <end position="282"/>
    </location>
</feature>
<evidence type="ECO:0000256" key="1">
    <source>
        <dbReference type="ARBA" id="ARBA00023117"/>
    </source>
</evidence>
<keyword evidence="1 2" id="KW-0103">Bromodomain</keyword>
<evidence type="ECO:0000259" key="4">
    <source>
        <dbReference type="PROSITE" id="PS50014"/>
    </source>
</evidence>
<dbReference type="PANTHER" id="PTHR22881:SF27">
    <property type="entry name" value="BROMODOMAIN CONTAINING 7_9"/>
    <property type="match status" value="1"/>
</dbReference>
<feature type="compositionally biased region" description="Low complexity" evidence="3">
    <location>
        <begin position="395"/>
        <end position="409"/>
    </location>
</feature>
<evidence type="ECO:0000256" key="3">
    <source>
        <dbReference type="SAM" id="MobiDB-lite"/>
    </source>
</evidence>
<dbReference type="SMART" id="SM00297">
    <property type="entry name" value="BROMO"/>
    <property type="match status" value="1"/>
</dbReference>
<dbReference type="PANTHER" id="PTHR22881">
    <property type="entry name" value="BROMODOMAIN CONTAINING PROTEIN"/>
    <property type="match status" value="1"/>
</dbReference>
<dbReference type="VEuPathDB" id="FungiDB:AMAG_01166"/>
<reference evidence="6" key="2">
    <citation type="submission" date="2009-11" db="EMBL/GenBank/DDBJ databases">
        <title>The Genome Sequence of Allomyces macrogynus strain ATCC 38327.</title>
        <authorList>
            <consortium name="The Broad Institute Genome Sequencing Platform"/>
            <person name="Russ C."/>
            <person name="Cuomo C."/>
            <person name="Shea T."/>
            <person name="Young S.K."/>
            <person name="Zeng Q."/>
            <person name="Koehrsen M."/>
            <person name="Haas B."/>
            <person name="Borodovsky M."/>
            <person name="Guigo R."/>
            <person name="Alvarado L."/>
            <person name="Berlin A."/>
            <person name="Borenstein D."/>
            <person name="Chen Z."/>
            <person name="Engels R."/>
            <person name="Freedman E."/>
            <person name="Gellesch M."/>
            <person name="Goldberg J."/>
            <person name="Griggs A."/>
            <person name="Gujja S."/>
            <person name="Heiman D."/>
            <person name="Hepburn T."/>
            <person name="Howarth C."/>
            <person name="Jen D."/>
            <person name="Larson L."/>
            <person name="Lewis B."/>
            <person name="Mehta T."/>
            <person name="Park D."/>
            <person name="Pearson M."/>
            <person name="Roberts A."/>
            <person name="Saif S."/>
            <person name="Shenoy N."/>
            <person name="Sisk P."/>
            <person name="Stolte C."/>
            <person name="Sykes S."/>
            <person name="Walk T."/>
            <person name="White J."/>
            <person name="Yandava C."/>
            <person name="Burger G."/>
            <person name="Gray M.W."/>
            <person name="Holland P.W.H."/>
            <person name="King N."/>
            <person name="Lang F.B.F."/>
            <person name="Roger A.J."/>
            <person name="Ruiz-Trillo I."/>
            <person name="Lander E."/>
            <person name="Nusbaum C."/>
        </authorList>
    </citation>
    <scope>NUCLEOTIDE SEQUENCE [LARGE SCALE GENOMIC DNA]</scope>
    <source>
        <strain evidence="6">ATCC 38327</strain>
    </source>
</reference>
<accession>A0A0L0RY17</accession>
<dbReference type="Gene3D" id="1.20.920.10">
    <property type="entry name" value="Bromodomain-like"/>
    <property type="match status" value="1"/>
</dbReference>
<evidence type="ECO:0000313" key="6">
    <source>
        <dbReference type="Proteomes" id="UP000054350"/>
    </source>
</evidence>
<feature type="compositionally biased region" description="Basic residues" evidence="3">
    <location>
        <begin position="145"/>
        <end position="155"/>
    </location>
</feature>
<dbReference type="Pfam" id="PF00439">
    <property type="entry name" value="Bromodomain"/>
    <property type="match status" value="1"/>
</dbReference>
<dbReference type="SUPFAM" id="SSF47370">
    <property type="entry name" value="Bromodomain"/>
    <property type="match status" value="1"/>
</dbReference>
<sequence>MRASSIQFGESAPNGGTGSLPSSWAAPDDDTMDVDQPDDDNDNDDDDGDIDIDDDGDAQSSRDLYLALKSASRAATPTTDVASSISRPVSQSFLATSPVDDDDRTPSLASAPQPLPAAPVWPTAFFPRSDSTSTVSDARVEPAARPRRTLRRRQRSPSPDEAPAPRSKRVSRRVAATVATRASASVSTSSAPLTRRRRDLFAILQRGIDLMRRRDQYGFFAAPVDVRDVPEYLLVITDPMDFGTMAQKIKNQVYRSFGQFQADFWKVINNCRTFNARESVYVREADKLAAWAEPWFAREMAAMAEGGAAEPLPAADVDRNRELDSEWETVPEPTALAPPYCFLPDGSLGPPARGVEPSSFPQPNVRFAVPQLADPDSPGKSRPAMWGDYGPRPVPTAVTPSTSTAAATSPPGPAPWVTDFVFAGETGHAYAASLLHFARDLPPALQARVAARVHGLTNGASEVALQHARHLR</sequence>
<dbReference type="eggNOG" id="KOG0955">
    <property type="taxonomic scope" value="Eukaryota"/>
</dbReference>
<feature type="compositionally biased region" description="Acidic residues" evidence="3">
    <location>
        <begin position="27"/>
        <end position="57"/>
    </location>
</feature>
<gene>
    <name evidence="5" type="ORF">AMAG_01166</name>
</gene>
<dbReference type="STRING" id="578462.A0A0L0RY17"/>
<proteinExistence type="predicted"/>
<reference evidence="5 6" key="1">
    <citation type="submission" date="2009-11" db="EMBL/GenBank/DDBJ databases">
        <title>Annotation of Allomyces macrogynus ATCC 38327.</title>
        <authorList>
            <consortium name="The Broad Institute Genome Sequencing Platform"/>
            <person name="Russ C."/>
            <person name="Cuomo C."/>
            <person name="Burger G."/>
            <person name="Gray M.W."/>
            <person name="Holland P.W.H."/>
            <person name="King N."/>
            <person name="Lang F.B.F."/>
            <person name="Roger A.J."/>
            <person name="Ruiz-Trillo I."/>
            <person name="Young S.K."/>
            <person name="Zeng Q."/>
            <person name="Gargeya S."/>
            <person name="Fitzgerald M."/>
            <person name="Haas B."/>
            <person name="Abouelleil A."/>
            <person name="Alvarado L."/>
            <person name="Arachchi H.M."/>
            <person name="Berlin A."/>
            <person name="Chapman S.B."/>
            <person name="Gearin G."/>
            <person name="Goldberg J."/>
            <person name="Griggs A."/>
            <person name="Gujja S."/>
            <person name="Hansen M."/>
            <person name="Heiman D."/>
            <person name="Howarth C."/>
            <person name="Larimer J."/>
            <person name="Lui A."/>
            <person name="MacDonald P.J.P."/>
            <person name="McCowen C."/>
            <person name="Montmayeur A."/>
            <person name="Murphy C."/>
            <person name="Neiman D."/>
            <person name="Pearson M."/>
            <person name="Priest M."/>
            <person name="Roberts A."/>
            <person name="Saif S."/>
            <person name="Shea T."/>
            <person name="Sisk P."/>
            <person name="Stolte C."/>
            <person name="Sykes S."/>
            <person name="Wortman J."/>
            <person name="Nusbaum C."/>
            <person name="Birren B."/>
        </authorList>
    </citation>
    <scope>NUCLEOTIDE SEQUENCE [LARGE SCALE GENOMIC DNA]</scope>
    <source>
        <strain evidence="5 6">ATCC 38327</strain>
    </source>
</reference>
<keyword evidence="6" id="KW-1185">Reference proteome</keyword>
<dbReference type="PROSITE" id="PS50014">
    <property type="entry name" value="BROMODOMAIN_2"/>
    <property type="match status" value="1"/>
</dbReference>
<feature type="region of interest" description="Disordered" evidence="3">
    <location>
        <begin position="1"/>
        <end position="175"/>
    </location>
</feature>
<dbReference type="InterPro" id="IPR051831">
    <property type="entry name" value="Bromodomain_contain_prot"/>
</dbReference>
<name>A0A0L0RY17_ALLM3</name>
<dbReference type="GO" id="GO:0006325">
    <property type="term" value="P:chromatin organization"/>
    <property type="evidence" value="ECO:0007669"/>
    <property type="project" value="UniProtKB-ARBA"/>
</dbReference>
<dbReference type="PRINTS" id="PR00503">
    <property type="entry name" value="BROMODOMAIN"/>
</dbReference>
<feature type="region of interest" description="Disordered" evidence="3">
    <location>
        <begin position="369"/>
        <end position="411"/>
    </location>
</feature>
<dbReference type="InterPro" id="IPR001487">
    <property type="entry name" value="Bromodomain"/>
</dbReference>
<organism evidence="5 6">
    <name type="scientific">Allomyces macrogynus (strain ATCC 38327)</name>
    <name type="common">Allomyces javanicus var. macrogynus</name>
    <dbReference type="NCBI Taxonomy" id="578462"/>
    <lineage>
        <taxon>Eukaryota</taxon>
        <taxon>Fungi</taxon>
        <taxon>Fungi incertae sedis</taxon>
        <taxon>Blastocladiomycota</taxon>
        <taxon>Blastocladiomycetes</taxon>
        <taxon>Blastocladiales</taxon>
        <taxon>Blastocladiaceae</taxon>
        <taxon>Allomyces</taxon>
    </lineage>
</organism>
<dbReference type="AlphaFoldDB" id="A0A0L0RY17"/>
<dbReference type="InterPro" id="IPR036427">
    <property type="entry name" value="Bromodomain-like_sf"/>
</dbReference>
<dbReference type="OrthoDB" id="21449at2759"/>
<evidence type="ECO:0000256" key="2">
    <source>
        <dbReference type="PROSITE-ProRule" id="PRU00035"/>
    </source>
</evidence>
<dbReference type="Proteomes" id="UP000054350">
    <property type="component" value="Unassembled WGS sequence"/>
</dbReference>
<dbReference type="EMBL" id="GG745329">
    <property type="protein sequence ID" value="KNE55253.1"/>
    <property type="molecule type" value="Genomic_DNA"/>
</dbReference>
<feature type="compositionally biased region" description="Polar residues" evidence="3">
    <location>
        <begin position="73"/>
        <end position="95"/>
    </location>
</feature>
<evidence type="ECO:0000313" key="5">
    <source>
        <dbReference type="EMBL" id="KNE55253.1"/>
    </source>
</evidence>
<protein>
    <recommendedName>
        <fullName evidence="4">Bromo domain-containing protein</fullName>
    </recommendedName>
</protein>